<protein>
    <submittedName>
        <fullName evidence="3">Peptidase C39-like protein</fullName>
    </submittedName>
</protein>
<name>A0A2M9BGS0_9ACTN</name>
<dbReference type="Proteomes" id="UP000230842">
    <property type="component" value="Unassembled WGS sequence"/>
</dbReference>
<dbReference type="Gene3D" id="3.90.70.10">
    <property type="entry name" value="Cysteine proteinases"/>
    <property type="match status" value="1"/>
</dbReference>
<sequence length="428" mass="45631">MRGLVIGAAGTVAATVLTAPAAAATTAADTTAATRAAAPAAVSASGGARVSSARWRGAGLRAGSGRGWAVRAGAVRITRPTSRVRTGGRTYDRVRWTSPWAKVGFGAGEVIASWTAVTPRRTWISVSVKVRTADGRTGSWDQVARWAHTGKAIDRRSGRAQRDDLARLVTDVVKTRGGARARGWRIRVDLHRPAGSSATPRLTSVGAVASVRARAARATSTPRRASRVALTVPRYSQMLHRGTYGQWGGGGAAWCSPTSTAMVLRAQGRGPKPRAYAWVRRDVPQRFVVHAARGTYDHRYRGTGNWPFNTAYAGSYGTDAFVTRLTSLRQAEAFVRAGIPLVLSIRFGAGELAGAPISSTAGHLVVLRGFTASGDALVNDPAARRRSGVDRRYRRDQLERAWLRGSGGTTYVVRTPGRSLPPLPGHRW</sequence>
<keyword evidence="4" id="KW-1185">Reference proteome</keyword>
<dbReference type="RefSeq" id="WP_100414568.1">
    <property type="nucleotide sequence ID" value="NZ_PGEZ01000001.1"/>
</dbReference>
<proteinExistence type="predicted"/>
<reference evidence="3 4" key="1">
    <citation type="submission" date="2017-11" db="EMBL/GenBank/DDBJ databases">
        <title>Genomic Encyclopedia of Archaeal and Bacterial Type Strains, Phase II (KMG-II): From Individual Species to Whole Genera.</title>
        <authorList>
            <person name="Goeker M."/>
        </authorList>
    </citation>
    <scope>NUCLEOTIDE SEQUENCE [LARGE SCALE GENOMIC DNA]</scope>
    <source>
        <strain evidence="3 4">DSM 27763</strain>
    </source>
</reference>
<evidence type="ECO:0000259" key="2">
    <source>
        <dbReference type="Pfam" id="PF13529"/>
    </source>
</evidence>
<dbReference type="InterPro" id="IPR039563">
    <property type="entry name" value="Peptidase_C39_single_dom"/>
</dbReference>
<evidence type="ECO:0000313" key="3">
    <source>
        <dbReference type="EMBL" id="PJJ57104.1"/>
    </source>
</evidence>
<keyword evidence="1" id="KW-0732">Signal</keyword>
<dbReference type="OrthoDB" id="9789941at2"/>
<dbReference type="InterPro" id="IPR039564">
    <property type="entry name" value="Peptidase_C39-like"/>
</dbReference>
<dbReference type="Pfam" id="PF13529">
    <property type="entry name" value="Peptidase_C39_2"/>
    <property type="match status" value="1"/>
</dbReference>
<gene>
    <name evidence="3" type="ORF">CLV56_1325</name>
</gene>
<feature type="domain" description="Peptidase C39-like" evidence="2">
    <location>
        <begin position="230"/>
        <end position="382"/>
    </location>
</feature>
<dbReference type="CDD" id="cd02549">
    <property type="entry name" value="Peptidase_C39A"/>
    <property type="match status" value="1"/>
</dbReference>
<dbReference type="AlphaFoldDB" id="A0A2M9BGS0"/>
<feature type="chain" id="PRO_5039409149" evidence="1">
    <location>
        <begin position="24"/>
        <end position="428"/>
    </location>
</feature>
<evidence type="ECO:0000256" key="1">
    <source>
        <dbReference type="SAM" id="SignalP"/>
    </source>
</evidence>
<organism evidence="3 4">
    <name type="scientific">Mumia flava</name>
    <dbReference type="NCBI Taxonomy" id="1348852"/>
    <lineage>
        <taxon>Bacteria</taxon>
        <taxon>Bacillati</taxon>
        <taxon>Actinomycetota</taxon>
        <taxon>Actinomycetes</taxon>
        <taxon>Propionibacteriales</taxon>
        <taxon>Nocardioidaceae</taxon>
        <taxon>Mumia</taxon>
    </lineage>
</organism>
<comment type="caution">
    <text evidence="3">The sequence shown here is derived from an EMBL/GenBank/DDBJ whole genome shotgun (WGS) entry which is preliminary data.</text>
</comment>
<accession>A0A2M9BGS0</accession>
<dbReference type="EMBL" id="PGEZ01000001">
    <property type="protein sequence ID" value="PJJ57104.1"/>
    <property type="molecule type" value="Genomic_DNA"/>
</dbReference>
<evidence type="ECO:0000313" key="4">
    <source>
        <dbReference type="Proteomes" id="UP000230842"/>
    </source>
</evidence>
<feature type="signal peptide" evidence="1">
    <location>
        <begin position="1"/>
        <end position="23"/>
    </location>
</feature>